<proteinExistence type="predicted"/>
<accession>A0A0S8GH79</accession>
<dbReference type="InterPro" id="IPR024705">
    <property type="entry name" value="Ssp411"/>
</dbReference>
<dbReference type="AlphaFoldDB" id="A0A0S8GH79"/>
<dbReference type="PANTHER" id="PTHR42899:SF1">
    <property type="entry name" value="SPERMATOGENESIS-ASSOCIATED PROTEIN 20"/>
    <property type="match status" value="1"/>
</dbReference>
<dbReference type="PIRSF" id="PIRSF006402">
    <property type="entry name" value="UCP006402_thioredoxin"/>
    <property type="match status" value="1"/>
</dbReference>
<evidence type="ECO:0000259" key="1">
    <source>
        <dbReference type="Pfam" id="PF03190"/>
    </source>
</evidence>
<reference evidence="2 3" key="1">
    <citation type="journal article" date="2015" name="Microbiome">
        <title>Genomic resolution of linkages in carbon, nitrogen, and sulfur cycling among widespread estuary sediment bacteria.</title>
        <authorList>
            <person name="Baker B.J."/>
            <person name="Lazar C.S."/>
            <person name="Teske A.P."/>
            <person name="Dick G.J."/>
        </authorList>
    </citation>
    <scope>NUCLEOTIDE SEQUENCE [LARGE SCALE GENOMIC DNA]</scope>
    <source>
        <strain evidence="2">SM23_60</strain>
    </source>
</reference>
<dbReference type="EMBL" id="LJUO01000033">
    <property type="protein sequence ID" value="KPK72390.1"/>
    <property type="molecule type" value="Genomic_DNA"/>
</dbReference>
<evidence type="ECO:0000313" key="2">
    <source>
        <dbReference type="EMBL" id="KPK72390.1"/>
    </source>
</evidence>
<dbReference type="CDD" id="cd02955">
    <property type="entry name" value="SSP411"/>
    <property type="match status" value="1"/>
</dbReference>
<sequence>MSNSCSAQDRRPAVSNRLIREKSPYLLQHAYNPVNWHPWGDDAFAQAREDDKPVFLSVGYSTCHWCHVMERESFEDTTVAKLLNDNFVSIKVDREERPDIDHVYMTVCQLMTGTGGWPLTIIMTPDKEPFFAATYIPKKDQRGRVGLLSLLPQISALWREKRSDLKNSAMHIVQVLKVTTRTAPKEKLNPTLLDRTFEELVNTFDPEHGGFGHAPKFPTPHTLSFLLRYWQRTGSDKALLMVEHTLEHMRFGGIFDHIGYGFHRYATDRQWLVPHFEKMLYDQALLTIAYTEAYQATRKKIFEKTTHEILEYVLREMASSNGGFYSAEDADSEGREGLFYVWTHEQIQEILGDQAPFFNAIFNIKREGNFHEEATRTRSAKNIIHLRSALPELAQTMHIAVSDLAERIENARARLYAARRERPHPHKDDKILTSWNGLMIAALAKAGSVFGRPQYIEAAAKAAAFVLTHVRTSDQRLLHRYRDRDAALQAHADDYAFFIWGLLELYEATFAIEHLETARALNEQFIAHYWDEQGGGFFFTAHDAEHILVRQKQVFDGALPSANSVALHNLVRLARMTSDPALEQKAEHLVHAFSSPVSAAGTAHTHFLNGVSWLHGPAYEIILVGDVTSRDTKRMLHTIRQAFIPHAVFVFKPTGKEADRLVSVVPYTESYVTREGRTTAYVCSNHVCKQPTTDPNEVLELLDVAEKSG</sequence>
<dbReference type="InterPro" id="IPR008928">
    <property type="entry name" value="6-hairpin_glycosidase_sf"/>
</dbReference>
<dbReference type="Gene3D" id="1.50.10.10">
    <property type="match status" value="1"/>
</dbReference>
<protein>
    <submittedName>
        <fullName evidence="2">Thioredoxin</fullName>
    </submittedName>
</protein>
<dbReference type="Gene3D" id="3.40.30.10">
    <property type="entry name" value="Glutaredoxin"/>
    <property type="match status" value="1"/>
</dbReference>
<dbReference type="SUPFAM" id="SSF52833">
    <property type="entry name" value="Thioredoxin-like"/>
    <property type="match status" value="1"/>
</dbReference>
<dbReference type="PANTHER" id="PTHR42899">
    <property type="entry name" value="SPERMATOGENESIS-ASSOCIATED PROTEIN 20"/>
    <property type="match status" value="1"/>
</dbReference>
<dbReference type="PATRIC" id="fig|1703780.3.peg.2226"/>
<evidence type="ECO:0000313" key="3">
    <source>
        <dbReference type="Proteomes" id="UP000051096"/>
    </source>
</evidence>
<feature type="domain" description="Spermatogenesis-associated protein 20-like TRX" evidence="1">
    <location>
        <begin position="16"/>
        <end position="176"/>
    </location>
</feature>
<dbReference type="SUPFAM" id="SSF48208">
    <property type="entry name" value="Six-hairpin glycosidases"/>
    <property type="match status" value="1"/>
</dbReference>
<dbReference type="InterPro" id="IPR012341">
    <property type="entry name" value="6hp_glycosidase-like_sf"/>
</dbReference>
<gene>
    <name evidence="2" type="ORF">AMJ87_04895</name>
</gene>
<comment type="caution">
    <text evidence="2">The sequence shown here is derived from an EMBL/GenBank/DDBJ whole genome shotgun (WGS) entry which is preliminary data.</text>
</comment>
<name>A0A0S8GH79_UNCW3</name>
<dbReference type="InterPro" id="IPR004879">
    <property type="entry name" value="Ssp411-like_TRX"/>
</dbReference>
<dbReference type="Proteomes" id="UP000051096">
    <property type="component" value="Unassembled WGS sequence"/>
</dbReference>
<dbReference type="Pfam" id="PF03190">
    <property type="entry name" value="Thioredox_DsbH"/>
    <property type="match status" value="1"/>
</dbReference>
<organism evidence="2 3">
    <name type="scientific">candidate division WOR_3 bacterium SM23_60</name>
    <dbReference type="NCBI Taxonomy" id="1703780"/>
    <lineage>
        <taxon>Bacteria</taxon>
        <taxon>Bacteria division WOR-3</taxon>
    </lineage>
</organism>
<dbReference type="InterPro" id="IPR036249">
    <property type="entry name" value="Thioredoxin-like_sf"/>
</dbReference>
<dbReference type="GO" id="GO:0005975">
    <property type="term" value="P:carbohydrate metabolic process"/>
    <property type="evidence" value="ECO:0007669"/>
    <property type="project" value="InterPro"/>
</dbReference>